<reference evidence="3 4" key="1">
    <citation type="journal article" date="2020" name="Front. Microbiol.">
        <title>Single-cell genomics of novel Actinobacteria with the Wood-Ljungdahl pathway discovered in a serpentinizing system.</title>
        <authorList>
            <person name="Merino N."/>
            <person name="Kawai M."/>
            <person name="Boyd E.S."/>
            <person name="Colman D.R."/>
            <person name="McGlynn S.E."/>
            <person name="Nealson K.H."/>
            <person name="Kurokawa K."/>
            <person name="Hongoh Y."/>
        </authorList>
    </citation>
    <scope>NUCLEOTIDE SEQUENCE [LARGE SCALE GENOMIC DNA]</scope>
    <source>
        <strain evidence="1 4">S33</strain>
        <strain evidence="2 3">S42</strain>
    </source>
</reference>
<keyword evidence="4" id="KW-1185">Reference proteome</keyword>
<proteinExistence type="predicted"/>
<dbReference type="EMBL" id="BLRY01000003">
    <property type="protein sequence ID" value="GFP26682.1"/>
    <property type="molecule type" value="Genomic_DNA"/>
</dbReference>
<protein>
    <submittedName>
        <fullName evidence="2">Uncharacterized protein</fullName>
    </submittedName>
</protein>
<accession>A0A6V8PLQ3</accession>
<sequence length="64" mass="7554">MEEVQSWGRIERLGLFKKNVADFFQRIYVKKKFDITKGTKGKSLVDNVGLVFYNIKFLKISRPK</sequence>
<gene>
    <name evidence="1" type="ORF">HKBW3S33_00097</name>
    <name evidence="2" type="ORF">HKBW3S42_00078</name>
</gene>
<evidence type="ECO:0000313" key="2">
    <source>
        <dbReference type="EMBL" id="GFP31771.1"/>
    </source>
</evidence>
<evidence type="ECO:0000313" key="3">
    <source>
        <dbReference type="Proteomes" id="UP000568877"/>
    </source>
</evidence>
<dbReference type="EMBL" id="BLSA01000005">
    <property type="protein sequence ID" value="GFP31771.1"/>
    <property type="molecule type" value="Genomic_DNA"/>
</dbReference>
<comment type="caution">
    <text evidence="2">The sequence shown here is derived from an EMBL/GenBank/DDBJ whole genome shotgun (WGS) entry which is preliminary data.</text>
</comment>
<name>A0A6V8PLQ3_9ACTN</name>
<dbReference type="AlphaFoldDB" id="A0A6V8PLQ3"/>
<dbReference type="Proteomes" id="UP000568877">
    <property type="component" value="Unassembled WGS sequence"/>
</dbReference>
<organism evidence="2 3">
    <name type="scientific">Candidatus Hakubella thermalkaliphila</name>
    <dbReference type="NCBI Taxonomy" id="2754717"/>
    <lineage>
        <taxon>Bacteria</taxon>
        <taxon>Bacillati</taxon>
        <taxon>Actinomycetota</taxon>
        <taxon>Actinomycetota incertae sedis</taxon>
        <taxon>Candidatus Hakubellales</taxon>
        <taxon>Candidatus Hakubellaceae</taxon>
        <taxon>Candidatus Hakubella</taxon>
    </lineage>
</organism>
<evidence type="ECO:0000313" key="4">
    <source>
        <dbReference type="Proteomes" id="UP000591948"/>
    </source>
</evidence>
<evidence type="ECO:0000313" key="1">
    <source>
        <dbReference type="EMBL" id="GFP26682.1"/>
    </source>
</evidence>
<dbReference type="Proteomes" id="UP000591948">
    <property type="component" value="Unassembled WGS sequence"/>
</dbReference>